<name>A0A2I0VYE3_9ASPA</name>
<evidence type="ECO:0008006" key="3">
    <source>
        <dbReference type="Google" id="ProtNLM"/>
    </source>
</evidence>
<reference evidence="1 2" key="1">
    <citation type="journal article" date="2016" name="Sci. Rep.">
        <title>The Dendrobium catenatum Lindl. genome sequence provides insights into polysaccharide synthase, floral development and adaptive evolution.</title>
        <authorList>
            <person name="Zhang G.Q."/>
            <person name="Xu Q."/>
            <person name="Bian C."/>
            <person name="Tsai W.C."/>
            <person name="Yeh C.M."/>
            <person name="Liu K.W."/>
            <person name="Yoshida K."/>
            <person name="Zhang L.S."/>
            <person name="Chang S.B."/>
            <person name="Chen F."/>
            <person name="Shi Y."/>
            <person name="Su Y.Y."/>
            <person name="Zhang Y.Q."/>
            <person name="Chen L.J."/>
            <person name="Yin Y."/>
            <person name="Lin M."/>
            <person name="Huang H."/>
            <person name="Deng H."/>
            <person name="Wang Z.W."/>
            <person name="Zhu S.L."/>
            <person name="Zhao X."/>
            <person name="Deng C."/>
            <person name="Niu S.C."/>
            <person name="Huang J."/>
            <person name="Wang M."/>
            <person name="Liu G.H."/>
            <person name="Yang H.J."/>
            <person name="Xiao X.J."/>
            <person name="Hsiao Y.Y."/>
            <person name="Wu W.L."/>
            <person name="Chen Y.Y."/>
            <person name="Mitsuda N."/>
            <person name="Ohme-Takagi M."/>
            <person name="Luo Y.B."/>
            <person name="Van de Peer Y."/>
            <person name="Liu Z.J."/>
        </authorList>
    </citation>
    <scope>NUCLEOTIDE SEQUENCE [LARGE SCALE GENOMIC DNA]</scope>
    <source>
        <tissue evidence="1">The whole plant</tissue>
    </source>
</reference>
<proteinExistence type="predicted"/>
<dbReference type="InterPro" id="IPR053151">
    <property type="entry name" value="RNase_H-like"/>
</dbReference>
<reference evidence="1 2" key="2">
    <citation type="journal article" date="2017" name="Nature">
        <title>The Apostasia genome and the evolution of orchids.</title>
        <authorList>
            <person name="Zhang G.Q."/>
            <person name="Liu K.W."/>
            <person name="Li Z."/>
            <person name="Lohaus R."/>
            <person name="Hsiao Y.Y."/>
            <person name="Niu S.C."/>
            <person name="Wang J.Y."/>
            <person name="Lin Y.C."/>
            <person name="Xu Q."/>
            <person name="Chen L.J."/>
            <person name="Yoshida K."/>
            <person name="Fujiwara S."/>
            <person name="Wang Z.W."/>
            <person name="Zhang Y.Q."/>
            <person name="Mitsuda N."/>
            <person name="Wang M."/>
            <person name="Liu G.H."/>
            <person name="Pecoraro L."/>
            <person name="Huang H.X."/>
            <person name="Xiao X.J."/>
            <person name="Lin M."/>
            <person name="Wu X.Y."/>
            <person name="Wu W.L."/>
            <person name="Chen Y.Y."/>
            <person name="Chang S.B."/>
            <person name="Sakamoto S."/>
            <person name="Ohme-Takagi M."/>
            <person name="Yagi M."/>
            <person name="Zeng S.J."/>
            <person name="Shen C.Y."/>
            <person name="Yeh C.M."/>
            <person name="Luo Y.B."/>
            <person name="Tsai W.C."/>
            <person name="Van de Peer Y."/>
            <person name="Liu Z.J."/>
        </authorList>
    </citation>
    <scope>NUCLEOTIDE SEQUENCE [LARGE SCALE GENOMIC DNA]</scope>
    <source>
        <tissue evidence="1">The whole plant</tissue>
    </source>
</reference>
<dbReference type="Proteomes" id="UP000233837">
    <property type="component" value="Unassembled WGS sequence"/>
</dbReference>
<accession>A0A2I0VYE3</accession>
<sequence>MEFGICWHLPPLDSIKINVDASLLDSNIASIGGIVRDHKGKFLFDFGKKKMHWDINQLEMESIFTLKEFLRDWMFESKDIIIEGDNYNVAKPSRFYDEINMQSSQFCFRVVISQWL</sequence>
<evidence type="ECO:0000313" key="1">
    <source>
        <dbReference type="EMBL" id="PKU68430.1"/>
    </source>
</evidence>
<organism evidence="1 2">
    <name type="scientific">Dendrobium catenatum</name>
    <dbReference type="NCBI Taxonomy" id="906689"/>
    <lineage>
        <taxon>Eukaryota</taxon>
        <taxon>Viridiplantae</taxon>
        <taxon>Streptophyta</taxon>
        <taxon>Embryophyta</taxon>
        <taxon>Tracheophyta</taxon>
        <taxon>Spermatophyta</taxon>
        <taxon>Magnoliopsida</taxon>
        <taxon>Liliopsida</taxon>
        <taxon>Asparagales</taxon>
        <taxon>Orchidaceae</taxon>
        <taxon>Epidendroideae</taxon>
        <taxon>Malaxideae</taxon>
        <taxon>Dendrobiinae</taxon>
        <taxon>Dendrobium</taxon>
    </lineage>
</organism>
<dbReference type="AlphaFoldDB" id="A0A2I0VYE3"/>
<dbReference type="PANTHER" id="PTHR47723:SF22">
    <property type="entry name" value="RNASE H TYPE-1 DOMAIN-CONTAINING PROTEIN"/>
    <property type="match status" value="1"/>
</dbReference>
<dbReference type="InterPro" id="IPR044730">
    <property type="entry name" value="RNase_H-like_dom_plant"/>
</dbReference>
<keyword evidence="2" id="KW-1185">Reference proteome</keyword>
<dbReference type="PANTHER" id="PTHR47723">
    <property type="entry name" value="OS05G0353850 PROTEIN"/>
    <property type="match status" value="1"/>
</dbReference>
<gene>
    <name evidence="1" type="ORF">MA16_Dca021970</name>
</gene>
<dbReference type="CDD" id="cd06222">
    <property type="entry name" value="RNase_H_like"/>
    <property type="match status" value="1"/>
</dbReference>
<dbReference type="EMBL" id="KZ503093">
    <property type="protein sequence ID" value="PKU68430.1"/>
    <property type="molecule type" value="Genomic_DNA"/>
</dbReference>
<evidence type="ECO:0000313" key="2">
    <source>
        <dbReference type="Proteomes" id="UP000233837"/>
    </source>
</evidence>
<protein>
    <recommendedName>
        <fullName evidence="3">RNase H type-1 domain-containing protein</fullName>
    </recommendedName>
</protein>